<dbReference type="Proteomes" id="UP000887226">
    <property type="component" value="Unassembled WGS sequence"/>
</dbReference>
<sequence length="164" mass="17744">MRYSSLFSAIALVSSFGLAAPALEACQATKVADYNPGSGDITILNYALTLECLERKFYTNALSKNLQENLYDGQARCPHSMSIDSSQYAYAAGSSVTFTHAKGNTIKAGSIKEATPVYAMFLSGLDVYYVKAYETTGNSRDLNITHIPGAENGNLARRDRSMLS</sequence>
<organism evidence="2 3">
    <name type="scientific">Calycina marina</name>
    <dbReference type="NCBI Taxonomy" id="1763456"/>
    <lineage>
        <taxon>Eukaryota</taxon>
        <taxon>Fungi</taxon>
        <taxon>Dikarya</taxon>
        <taxon>Ascomycota</taxon>
        <taxon>Pezizomycotina</taxon>
        <taxon>Leotiomycetes</taxon>
        <taxon>Helotiales</taxon>
        <taxon>Pezizellaceae</taxon>
        <taxon>Calycina</taxon>
    </lineage>
</organism>
<gene>
    <name evidence="2" type="ORF">BJ878DRAFT_538104</name>
</gene>
<evidence type="ECO:0000256" key="1">
    <source>
        <dbReference type="SAM" id="SignalP"/>
    </source>
</evidence>
<name>A0A9P7ZB29_9HELO</name>
<dbReference type="Pfam" id="PF13668">
    <property type="entry name" value="Ferritin_2"/>
    <property type="match status" value="1"/>
</dbReference>
<keyword evidence="3" id="KW-1185">Reference proteome</keyword>
<feature type="signal peptide" evidence="1">
    <location>
        <begin position="1"/>
        <end position="19"/>
    </location>
</feature>
<comment type="caution">
    <text evidence="2">The sequence shown here is derived from an EMBL/GenBank/DDBJ whole genome shotgun (WGS) entry which is preliminary data.</text>
</comment>
<evidence type="ECO:0000313" key="3">
    <source>
        <dbReference type="Proteomes" id="UP000887226"/>
    </source>
</evidence>
<dbReference type="AlphaFoldDB" id="A0A9P7ZB29"/>
<dbReference type="EMBL" id="MU253745">
    <property type="protein sequence ID" value="KAG9248636.1"/>
    <property type="molecule type" value="Genomic_DNA"/>
</dbReference>
<protein>
    <submittedName>
        <fullName evidence="2">Uncharacterized protein</fullName>
    </submittedName>
</protein>
<evidence type="ECO:0000313" key="2">
    <source>
        <dbReference type="EMBL" id="KAG9248636.1"/>
    </source>
</evidence>
<proteinExistence type="predicted"/>
<feature type="chain" id="PRO_5040189450" evidence="1">
    <location>
        <begin position="20"/>
        <end position="164"/>
    </location>
</feature>
<reference evidence="2" key="1">
    <citation type="journal article" date="2021" name="IMA Fungus">
        <title>Genomic characterization of three marine fungi, including Emericellopsis atlantica sp. nov. with signatures of a generalist lifestyle and marine biomass degradation.</title>
        <authorList>
            <person name="Hagestad O.C."/>
            <person name="Hou L."/>
            <person name="Andersen J.H."/>
            <person name="Hansen E.H."/>
            <person name="Altermark B."/>
            <person name="Li C."/>
            <person name="Kuhnert E."/>
            <person name="Cox R.J."/>
            <person name="Crous P.W."/>
            <person name="Spatafora J.W."/>
            <person name="Lail K."/>
            <person name="Amirebrahimi M."/>
            <person name="Lipzen A."/>
            <person name="Pangilinan J."/>
            <person name="Andreopoulos W."/>
            <person name="Hayes R.D."/>
            <person name="Ng V."/>
            <person name="Grigoriev I.V."/>
            <person name="Jackson S.A."/>
            <person name="Sutton T.D.S."/>
            <person name="Dobson A.D.W."/>
            <person name="Rama T."/>
        </authorList>
    </citation>
    <scope>NUCLEOTIDE SEQUENCE</scope>
    <source>
        <strain evidence="2">TRa3180A</strain>
    </source>
</reference>
<keyword evidence="1" id="KW-0732">Signal</keyword>
<accession>A0A9P7ZB29</accession>
<dbReference type="OrthoDB" id="1001765at2759"/>